<dbReference type="Proteomes" id="UP001165395">
    <property type="component" value="Unassembled WGS sequence"/>
</dbReference>
<dbReference type="SUPFAM" id="SSF47226">
    <property type="entry name" value="Histidine-containing phosphotransfer domain, HPT domain"/>
    <property type="match status" value="1"/>
</dbReference>
<comment type="catalytic activity">
    <reaction evidence="1">
        <text>ATP + protein L-histidine = ADP + protein N-phospho-L-histidine.</text>
        <dbReference type="EC" id="2.7.13.3"/>
    </reaction>
</comment>
<proteinExistence type="predicted"/>
<evidence type="ECO:0000256" key="7">
    <source>
        <dbReference type="ARBA" id="ARBA00022692"/>
    </source>
</evidence>
<dbReference type="SUPFAM" id="SSF103190">
    <property type="entry name" value="Sensory domain-like"/>
    <property type="match status" value="2"/>
</dbReference>
<keyword evidence="10" id="KW-0067">ATP-binding</keyword>
<dbReference type="InterPro" id="IPR011006">
    <property type="entry name" value="CheY-like_superfamily"/>
</dbReference>
<dbReference type="InterPro" id="IPR029016">
    <property type="entry name" value="GAF-like_dom_sf"/>
</dbReference>
<evidence type="ECO:0000256" key="15">
    <source>
        <dbReference type="PROSITE-ProRule" id="PRU00169"/>
    </source>
</evidence>
<dbReference type="InterPro" id="IPR036641">
    <property type="entry name" value="HPT_dom_sf"/>
</dbReference>
<dbReference type="Pfam" id="PF00072">
    <property type="entry name" value="Response_reg"/>
    <property type="match status" value="1"/>
</dbReference>
<keyword evidence="9" id="KW-0418">Kinase</keyword>
<dbReference type="Gene3D" id="3.40.50.2300">
    <property type="match status" value="1"/>
</dbReference>
<comment type="caution">
    <text evidence="21">The sequence shown here is derived from an EMBL/GenBank/DDBJ whole genome shotgun (WGS) entry which is preliminary data.</text>
</comment>
<dbReference type="PROSITE" id="PS50110">
    <property type="entry name" value="RESPONSE_REGULATORY"/>
    <property type="match status" value="1"/>
</dbReference>
<evidence type="ECO:0000256" key="8">
    <source>
        <dbReference type="ARBA" id="ARBA00022741"/>
    </source>
</evidence>
<keyword evidence="22" id="KW-1185">Reference proteome</keyword>
<keyword evidence="6" id="KW-0808">Transferase</keyword>
<evidence type="ECO:0000259" key="17">
    <source>
        <dbReference type="PROSITE" id="PS50109"/>
    </source>
</evidence>
<evidence type="ECO:0000256" key="3">
    <source>
        <dbReference type="ARBA" id="ARBA00012438"/>
    </source>
</evidence>
<evidence type="ECO:0000256" key="13">
    <source>
        <dbReference type="ARBA" id="ARBA00023136"/>
    </source>
</evidence>
<keyword evidence="11 16" id="KW-1133">Transmembrane helix</keyword>
<dbReference type="PROSITE" id="PS50112">
    <property type="entry name" value="PAS"/>
    <property type="match status" value="1"/>
</dbReference>
<protein>
    <recommendedName>
        <fullName evidence="3">histidine kinase</fullName>
        <ecNumber evidence="3">2.7.13.3</ecNumber>
    </recommendedName>
</protein>
<evidence type="ECO:0000256" key="2">
    <source>
        <dbReference type="ARBA" id="ARBA00004651"/>
    </source>
</evidence>
<dbReference type="SUPFAM" id="SSF55785">
    <property type="entry name" value="PYP-like sensor domain (PAS domain)"/>
    <property type="match status" value="1"/>
</dbReference>
<evidence type="ECO:0000256" key="1">
    <source>
        <dbReference type="ARBA" id="ARBA00000085"/>
    </source>
</evidence>
<dbReference type="Pfam" id="PF00512">
    <property type="entry name" value="HisKA"/>
    <property type="match status" value="1"/>
</dbReference>
<name>A0ABS8D5E2_9NEIS</name>
<keyword evidence="8" id="KW-0547">Nucleotide-binding</keyword>
<evidence type="ECO:0000259" key="20">
    <source>
        <dbReference type="PROSITE" id="PS50894"/>
    </source>
</evidence>
<dbReference type="InterPro" id="IPR008207">
    <property type="entry name" value="Sig_transdc_His_kin_Hpt_dom"/>
</dbReference>
<dbReference type="InterPro" id="IPR003594">
    <property type="entry name" value="HATPase_dom"/>
</dbReference>
<keyword evidence="7 16" id="KW-0812">Transmembrane</keyword>
<dbReference type="CDD" id="cd17546">
    <property type="entry name" value="REC_hyHK_CKI1_RcsC-like"/>
    <property type="match status" value="1"/>
</dbReference>
<evidence type="ECO:0000256" key="11">
    <source>
        <dbReference type="ARBA" id="ARBA00022989"/>
    </source>
</evidence>
<feature type="transmembrane region" description="Helical" evidence="16">
    <location>
        <begin position="306"/>
        <end position="329"/>
    </location>
</feature>
<dbReference type="InterPro" id="IPR005467">
    <property type="entry name" value="His_kinase_dom"/>
</dbReference>
<evidence type="ECO:0000256" key="5">
    <source>
        <dbReference type="ARBA" id="ARBA00022553"/>
    </source>
</evidence>
<dbReference type="PRINTS" id="PR00344">
    <property type="entry name" value="BCTRLSENSOR"/>
</dbReference>
<accession>A0ABS8D5E2</accession>
<dbReference type="Pfam" id="PF02518">
    <property type="entry name" value="HATPase_c"/>
    <property type="match status" value="1"/>
</dbReference>
<dbReference type="InterPro" id="IPR048760">
    <property type="entry name" value="VP0354-like_sensor_dom"/>
</dbReference>
<feature type="domain" description="Response regulatory" evidence="18">
    <location>
        <begin position="932"/>
        <end position="1048"/>
    </location>
</feature>
<evidence type="ECO:0000256" key="12">
    <source>
        <dbReference type="ARBA" id="ARBA00023012"/>
    </source>
</evidence>
<dbReference type="InterPro" id="IPR003018">
    <property type="entry name" value="GAF"/>
</dbReference>
<dbReference type="SMART" id="SM00091">
    <property type="entry name" value="PAS"/>
    <property type="match status" value="1"/>
</dbReference>
<reference evidence="21" key="1">
    <citation type="submission" date="2021-10" db="EMBL/GenBank/DDBJ databases">
        <title>The complete genome sequence of Leeia sp. TBRC 13508.</title>
        <authorList>
            <person name="Charoenyingcharoen P."/>
            <person name="Yukphan P."/>
        </authorList>
    </citation>
    <scope>NUCLEOTIDE SEQUENCE</scope>
    <source>
        <strain evidence="21">TBRC 13508</strain>
    </source>
</reference>
<evidence type="ECO:0000259" key="19">
    <source>
        <dbReference type="PROSITE" id="PS50112"/>
    </source>
</evidence>
<evidence type="ECO:0000256" key="6">
    <source>
        <dbReference type="ARBA" id="ARBA00022679"/>
    </source>
</evidence>
<evidence type="ECO:0000256" key="9">
    <source>
        <dbReference type="ARBA" id="ARBA00022777"/>
    </source>
</evidence>
<dbReference type="SMART" id="SM00448">
    <property type="entry name" value="REC"/>
    <property type="match status" value="1"/>
</dbReference>
<dbReference type="InterPro" id="IPR000014">
    <property type="entry name" value="PAS"/>
</dbReference>
<keyword evidence="13 16" id="KW-0472">Membrane</keyword>
<dbReference type="Gene3D" id="3.30.450.40">
    <property type="match status" value="1"/>
</dbReference>
<dbReference type="Gene3D" id="3.30.565.10">
    <property type="entry name" value="Histidine kinase-like ATPase, C-terminal domain"/>
    <property type="match status" value="1"/>
</dbReference>
<dbReference type="InterPro" id="IPR013767">
    <property type="entry name" value="PAS_fold"/>
</dbReference>
<dbReference type="CDD" id="cd00082">
    <property type="entry name" value="HisKA"/>
    <property type="match status" value="1"/>
</dbReference>
<dbReference type="Pfam" id="PF13185">
    <property type="entry name" value="GAF_2"/>
    <property type="match status" value="1"/>
</dbReference>
<dbReference type="PROSITE" id="PS50894">
    <property type="entry name" value="HPT"/>
    <property type="match status" value="1"/>
</dbReference>
<feature type="domain" description="Histidine kinase" evidence="17">
    <location>
        <begin position="687"/>
        <end position="909"/>
    </location>
</feature>
<evidence type="ECO:0000256" key="4">
    <source>
        <dbReference type="ARBA" id="ARBA00022475"/>
    </source>
</evidence>
<dbReference type="SMART" id="SM00387">
    <property type="entry name" value="HATPase_c"/>
    <property type="match status" value="1"/>
</dbReference>
<dbReference type="InterPro" id="IPR035965">
    <property type="entry name" value="PAS-like_dom_sf"/>
</dbReference>
<dbReference type="InterPro" id="IPR004358">
    <property type="entry name" value="Sig_transdc_His_kin-like_C"/>
</dbReference>
<dbReference type="PANTHER" id="PTHR45339">
    <property type="entry name" value="HYBRID SIGNAL TRANSDUCTION HISTIDINE KINASE J"/>
    <property type="match status" value="1"/>
</dbReference>
<evidence type="ECO:0000313" key="22">
    <source>
        <dbReference type="Proteomes" id="UP001165395"/>
    </source>
</evidence>
<dbReference type="SMART" id="SM00388">
    <property type="entry name" value="HisKA"/>
    <property type="match status" value="1"/>
</dbReference>
<evidence type="ECO:0000256" key="10">
    <source>
        <dbReference type="ARBA" id="ARBA00022840"/>
    </source>
</evidence>
<dbReference type="CDD" id="cd00130">
    <property type="entry name" value="PAS"/>
    <property type="match status" value="1"/>
</dbReference>
<dbReference type="Pfam" id="PF21623">
    <property type="entry name" value="HK_sensor_dom_bact"/>
    <property type="match status" value="1"/>
</dbReference>
<dbReference type="InterPro" id="IPR036097">
    <property type="entry name" value="HisK_dim/P_sf"/>
</dbReference>
<dbReference type="Pfam" id="PF01627">
    <property type="entry name" value="Hpt"/>
    <property type="match status" value="1"/>
</dbReference>
<keyword evidence="12" id="KW-0902">Two-component regulatory system</keyword>
<dbReference type="InterPro" id="IPR003661">
    <property type="entry name" value="HisK_dim/P_dom"/>
</dbReference>
<evidence type="ECO:0000259" key="18">
    <source>
        <dbReference type="PROSITE" id="PS50110"/>
    </source>
</evidence>
<keyword evidence="4" id="KW-1003">Cell membrane</keyword>
<feature type="modified residue" description="4-aspartylphosphate" evidence="15">
    <location>
        <position position="981"/>
    </location>
</feature>
<dbReference type="InterPro" id="IPR001789">
    <property type="entry name" value="Sig_transdc_resp-reg_receiver"/>
</dbReference>
<evidence type="ECO:0000256" key="14">
    <source>
        <dbReference type="PROSITE-ProRule" id="PRU00110"/>
    </source>
</evidence>
<dbReference type="SUPFAM" id="SSF47384">
    <property type="entry name" value="Homodimeric domain of signal transducing histidine kinase"/>
    <property type="match status" value="1"/>
</dbReference>
<dbReference type="CDD" id="cd16922">
    <property type="entry name" value="HATPase_EvgS-ArcB-TorS-like"/>
    <property type="match status" value="1"/>
</dbReference>
<dbReference type="InterPro" id="IPR029151">
    <property type="entry name" value="Sensor-like_sf"/>
</dbReference>
<dbReference type="EC" id="2.7.13.3" evidence="3"/>
<dbReference type="Gene3D" id="3.30.450.20">
    <property type="entry name" value="PAS domain"/>
    <property type="match status" value="3"/>
</dbReference>
<feature type="domain" description="HPt" evidence="20">
    <location>
        <begin position="1086"/>
        <end position="1181"/>
    </location>
</feature>
<dbReference type="SMART" id="SM00065">
    <property type="entry name" value="GAF"/>
    <property type="match status" value="1"/>
</dbReference>
<dbReference type="Gene3D" id="1.10.287.130">
    <property type="match status" value="1"/>
</dbReference>
<organism evidence="21 22">
    <name type="scientific">Leeia speluncae</name>
    <dbReference type="NCBI Taxonomy" id="2884804"/>
    <lineage>
        <taxon>Bacteria</taxon>
        <taxon>Pseudomonadati</taxon>
        <taxon>Pseudomonadota</taxon>
        <taxon>Betaproteobacteria</taxon>
        <taxon>Neisseriales</taxon>
        <taxon>Leeiaceae</taxon>
        <taxon>Leeia</taxon>
    </lineage>
</organism>
<dbReference type="RefSeq" id="WP_227180119.1">
    <property type="nucleotide sequence ID" value="NZ_JAJBZT010000003.1"/>
</dbReference>
<dbReference type="Pfam" id="PF00989">
    <property type="entry name" value="PAS"/>
    <property type="match status" value="1"/>
</dbReference>
<dbReference type="SUPFAM" id="SSF55781">
    <property type="entry name" value="GAF domain-like"/>
    <property type="match status" value="1"/>
</dbReference>
<evidence type="ECO:0000313" key="21">
    <source>
        <dbReference type="EMBL" id="MCB6183396.1"/>
    </source>
</evidence>
<comment type="subcellular location">
    <subcellularLocation>
        <location evidence="2">Cell membrane</location>
        <topology evidence="2">Multi-pass membrane protein</topology>
    </subcellularLocation>
</comment>
<feature type="domain" description="PAS" evidence="19">
    <location>
        <begin position="358"/>
        <end position="432"/>
    </location>
</feature>
<evidence type="ECO:0000256" key="16">
    <source>
        <dbReference type="SAM" id="Phobius"/>
    </source>
</evidence>
<dbReference type="Gene3D" id="1.20.120.160">
    <property type="entry name" value="HPT domain"/>
    <property type="match status" value="1"/>
</dbReference>
<dbReference type="EMBL" id="JAJBZT010000003">
    <property type="protein sequence ID" value="MCB6183396.1"/>
    <property type="molecule type" value="Genomic_DNA"/>
</dbReference>
<dbReference type="InterPro" id="IPR036890">
    <property type="entry name" value="HATPase_C_sf"/>
</dbReference>
<dbReference type="SUPFAM" id="SSF55874">
    <property type="entry name" value="ATPase domain of HSP90 chaperone/DNA topoisomerase II/histidine kinase"/>
    <property type="match status" value="1"/>
</dbReference>
<feature type="modified residue" description="Phosphohistidine" evidence="14">
    <location>
        <position position="1125"/>
    </location>
</feature>
<dbReference type="SUPFAM" id="SSF52172">
    <property type="entry name" value="CheY-like"/>
    <property type="match status" value="1"/>
</dbReference>
<gene>
    <name evidence="21" type="ORF">LIN78_07535</name>
</gene>
<sequence>MRRQFFVIFIPCALLILLSGWLIGVSPRQNVLNPIFSQESAYVSLAANRLKSELARPIDHIHSLTREEPVRLGFIKSDSENLLSMQRAFISLLMRNPSYASVRWVDEKGMEQVKVERVGTAVAAAPTSQLQDVHQRYYFLDILQTPPHLVYVSPVDLDYQQEKRQNTHQAVIRVAQKVFDDRGRLRGFIVINNDAKATLSAFVNSAAPIKQRLMLLNNEGYWLLSPNPKDEWDFLGVSNKTFGVRQPDVWRNISTQHSGQLHLKAVWTWKTVKPLDDYVGVVKSHVTWRVVSELPEEIILNAQLSALWPVGVAVFFMLICLGFGTYMFVLRLERERQMKEAAIHAEEETKSARQIEQANQNFKIVFEANSNGLLIVDRNGLIVQVNQALETMFGYAPDELIGLPLKTLLPESSRQVHANHLAHYFDQPLTRQVTAGGTLTGLHKNQSLIQIEVGLSHFETNGQHFALANVIDYTERKRAERLEQFRTEILEVLVDGLPLSDILTQIVIGIESLSPKSLCSVLLVDDSNATLKQAAAPSLPDFYNEAIDGISIGEHQGSCGSCAHSGVRTITPSIQDDPCWVDFAEVASRAGLKSCWSEPITDSGHKVIGTFAIYRREVGEPDQYDLQMIKQAATLAAIAIEHRRNEMALNEYREHLEDLVKVRTAELVVAKAEADSANEAKSVFLANMSHEIRTPLNAIIGFAQLLTLQLTEDAHLAKLNKLISSGKHLLEIINDILDLSKIEANQIVLEQSPFQVPIIIDNVYSIFAEQAAAKGLDFNVVTDPALTDLLVVGDQLRLRQVLINLIGNSVKFTTVGHVALNASLKGVAQGVANLAFEVRDTGVGISDGKQHLLFKPFEQADSSIARKYGGTGLGLAISRQLVSRMGGDISFSSSPDRGSVFAFTVRLPVGEAPLSLPERANELELVMKKGAKVLLVEDNEINQEVAAEWLSSFELQVDVASDGEAALRKFAESEYELILMDVQMPIMDGLEATRRIRQLPKGRKIPILAMTANAFKEDKQRCFDAGMNDFLVKPVEPDELKMRLAQWLGCVPETGGLDKPATANQHELSSVEQTGESLVSTAWGIVYWKSKEKYLLFLDKFFKRFSDYESALAPASPAEKRRLLHNLRGAAASLGLKALSSAAWTAEQKIHQDEEALDALTPFYECFYATLREIQLLIPEEFAQTHSAPKVVDEVLLKKLICNIWKLLNEDSPDIVDPLIKQLDPLLSSETLQPLQQAVSQYNFREAEQVVLSIANQFNINVED</sequence>
<dbReference type="PANTHER" id="PTHR45339:SF1">
    <property type="entry name" value="HYBRID SIGNAL TRANSDUCTION HISTIDINE KINASE J"/>
    <property type="match status" value="1"/>
</dbReference>
<dbReference type="NCBIfam" id="TIGR00229">
    <property type="entry name" value="sensory_box"/>
    <property type="match status" value="1"/>
</dbReference>
<dbReference type="PROSITE" id="PS50109">
    <property type="entry name" value="HIS_KIN"/>
    <property type="match status" value="1"/>
</dbReference>
<keyword evidence="5 15" id="KW-0597">Phosphoprotein</keyword>